<dbReference type="EMBL" id="JAJTJA010000002">
    <property type="protein sequence ID" value="KAH8703838.1"/>
    <property type="molecule type" value="Genomic_DNA"/>
</dbReference>
<keyword evidence="2" id="KW-1185">Reference proteome</keyword>
<organism evidence="1 2">
    <name type="scientific">Talaromyces proteolyticus</name>
    <dbReference type="NCBI Taxonomy" id="1131652"/>
    <lineage>
        <taxon>Eukaryota</taxon>
        <taxon>Fungi</taxon>
        <taxon>Dikarya</taxon>
        <taxon>Ascomycota</taxon>
        <taxon>Pezizomycotina</taxon>
        <taxon>Eurotiomycetes</taxon>
        <taxon>Eurotiomycetidae</taxon>
        <taxon>Eurotiales</taxon>
        <taxon>Trichocomaceae</taxon>
        <taxon>Talaromyces</taxon>
        <taxon>Talaromyces sect. Bacilispori</taxon>
    </lineage>
</organism>
<dbReference type="RefSeq" id="XP_046076856.1">
    <property type="nucleotide sequence ID" value="XM_046215206.1"/>
</dbReference>
<reference evidence="1" key="1">
    <citation type="submission" date="2021-12" db="EMBL/GenBank/DDBJ databases">
        <title>Convergent genome expansion in fungi linked to evolution of root-endophyte symbiosis.</title>
        <authorList>
            <consortium name="DOE Joint Genome Institute"/>
            <person name="Ke Y.-H."/>
            <person name="Bonito G."/>
            <person name="Liao H.-L."/>
            <person name="Looney B."/>
            <person name="Rojas-Flechas A."/>
            <person name="Nash J."/>
            <person name="Hameed K."/>
            <person name="Schadt C."/>
            <person name="Martin F."/>
            <person name="Crous P.W."/>
            <person name="Miettinen O."/>
            <person name="Magnuson J.K."/>
            <person name="Labbe J."/>
            <person name="Jacobson D."/>
            <person name="Doktycz M.J."/>
            <person name="Veneault-Fourrey C."/>
            <person name="Kuo A."/>
            <person name="Mondo S."/>
            <person name="Calhoun S."/>
            <person name="Riley R."/>
            <person name="Ohm R."/>
            <person name="LaButti K."/>
            <person name="Andreopoulos B."/>
            <person name="Pangilinan J."/>
            <person name="Nolan M."/>
            <person name="Tritt A."/>
            <person name="Clum A."/>
            <person name="Lipzen A."/>
            <person name="Daum C."/>
            <person name="Barry K."/>
            <person name="Grigoriev I.V."/>
            <person name="Vilgalys R."/>
        </authorList>
    </citation>
    <scope>NUCLEOTIDE SEQUENCE</scope>
    <source>
        <strain evidence="1">PMI_201</strain>
    </source>
</reference>
<dbReference type="Proteomes" id="UP001201262">
    <property type="component" value="Unassembled WGS sequence"/>
</dbReference>
<proteinExistence type="predicted"/>
<accession>A0AAD4L078</accession>
<evidence type="ECO:0000313" key="1">
    <source>
        <dbReference type="EMBL" id="KAH8703838.1"/>
    </source>
</evidence>
<gene>
    <name evidence="1" type="ORF">BGW36DRAFT_370082</name>
</gene>
<name>A0AAD4L078_9EURO</name>
<sequence>MQVITGMVGTLSFGLCLPDASLTRLYFSLFMHSSMLQAGILANKTNYITSYYLISHHCNSQSVHDHWIWRDWRCTR</sequence>
<dbReference type="GeneID" id="70245493"/>
<comment type="caution">
    <text evidence="1">The sequence shown here is derived from an EMBL/GenBank/DDBJ whole genome shotgun (WGS) entry which is preliminary data.</text>
</comment>
<evidence type="ECO:0000313" key="2">
    <source>
        <dbReference type="Proteomes" id="UP001201262"/>
    </source>
</evidence>
<dbReference type="AlphaFoldDB" id="A0AAD4L078"/>
<protein>
    <submittedName>
        <fullName evidence="1">Uncharacterized protein</fullName>
    </submittedName>
</protein>